<organism evidence="1 2">
    <name type="scientific">Dyadobacter luticola</name>
    <dbReference type="NCBI Taxonomy" id="1979387"/>
    <lineage>
        <taxon>Bacteria</taxon>
        <taxon>Pseudomonadati</taxon>
        <taxon>Bacteroidota</taxon>
        <taxon>Cytophagia</taxon>
        <taxon>Cytophagales</taxon>
        <taxon>Spirosomataceae</taxon>
        <taxon>Dyadobacter</taxon>
    </lineage>
</organism>
<keyword evidence="2" id="KW-1185">Reference proteome</keyword>
<dbReference type="SUPFAM" id="SSF51004">
    <property type="entry name" value="C-terminal (heme d1) domain of cytochrome cd1-nitrite reductase"/>
    <property type="match status" value="1"/>
</dbReference>
<accession>A0A5R9L671</accession>
<dbReference type="InterPro" id="IPR011048">
    <property type="entry name" value="Haem_d1_sf"/>
</dbReference>
<reference evidence="1 2" key="1">
    <citation type="submission" date="2019-05" db="EMBL/GenBank/DDBJ databases">
        <authorList>
            <person name="Qu J.-H."/>
        </authorList>
    </citation>
    <scope>NUCLEOTIDE SEQUENCE [LARGE SCALE GENOMIC DNA]</scope>
    <source>
        <strain evidence="1 2">T17</strain>
    </source>
</reference>
<gene>
    <name evidence="1" type="ORF">FEN17_09955</name>
</gene>
<dbReference type="EMBL" id="VCEJ01000002">
    <property type="protein sequence ID" value="TLV03889.1"/>
    <property type="molecule type" value="Genomic_DNA"/>
</dbReference>
<evidence type="ECO:0008006" key="3">
    <source>
        <dbReference type="Google" id="ProtNLM"/>
    </source>
</evidence>
<dbReference type="AlphaFoldDB" id="A0A5R9L671"/>
<dbReference type="Proteomes" id="UP000306402">
    <property type="component" value="Unassembled WGS sequence"/>
</dbReference>
<dbReference type="RefSeq" id="WP_138365098.1">
    <property type="nucleotide sequence ID" value="NZ_VCEJ01000002.1"/>
</dbReference>
<comment type="caution">
    <text evidence="1">The sequence shown here is derived from an EMBL/GenBank/DDBJ whole genome shotgun (WGS) entry which is preliminary data.</text>
</comment>
<name>A0A5R9L671_9BACT</name>
<dbReference type="OrthoDB" id="939989at2"/>
<evidence type="ECO:0000313" key="1">
    <source>
        <dbReference type="EMBL" id="TLV03889.1"/>
    </source>
</evidence>
<protein>
    <recommendedName>
        <fullName evidence="3">WD40 repeat domain-containing protein</fullName>
    </recommendedName>
</protein>
<evidence type="ECO:0000313" key="2">
    <source>
        <dbReference type="Proteomes" id="UP000306402"/>
    </source>
</evidence>
<proteinExistence type="predicted"/>
<sequence length="319" mass="36205">MKLELLKVADSPKIDQNQAIWVSDQEKGFYMTDTWKVVWLEAGGNFDRKTIWETNDHVEAYQMKGMYDKRLPDPLFEEIRTQGISGFKLLSKQLYDELDVPAGSTSALEMANRFGLVRGHLPVLGHHDKIFTFEGKAMSMAEMAVESLDILATIRMKGKVPVDVQLHPKMSLIVYITNYSEVHVQHFNQKGFKKCFKVTDLQKPGYQAGFTSDGRYLIICGTGYLQMFEVGETAFNLVSAIDIATRSFAIMDDWLVLNKGMHGLELYHIGERLEKVSSLQIPFAIDRMICHPGQRMLLLTGNPFREIAFIGLSNCPLVK</sequence>